<organism evidence="2 3">
    <name type="scientific">Neobacillus niacini</name>
    <dbReference type="NCBI Taxonomy" id="86668"/>
    <lineage>
        <taxon>Bacteria</taxon>
        <taxon>Bacillati</taxon>
        <taxon>Bacillota</taxon>
        <taxon>Bacilli</taxon>
        <taxon>Bacillales</taxon>
        <taxon>Bacillaceae</taxon>
        <taxon>Neobacillus</taxon>
    </lineage>
</organism>
<reference evidence="3" key="2">
    <citation type="submission" date="2020-08" db="EMBL/GenBank/DDBJ databases">
        <title>The Agave Microbiome: Exploring the role of microbial communities in plant adaptations to desert environments.</title>
        <authorList>
            <person name="Partida-Martinez L.P."/>
        </authorList>
    </citation>
    <scope>NUCLEOTIDE SEQUENCE [LARGE SCALE GENOMIC DNA]</scope>
    <source>
        <strain evidence="3">AT2.8</strain>
    </source>
</reference>
<accession>A0A852TEW2</accession>
<evidence type="ECO:0000313" key="2">
    <source>
        <dbReference type="EMBL" id="NYE06316.1"/>
    </source>
</evidence>
<reference evidence="3" key="1">
    <citation type="submission" date="2020-07" db="EMBL/GenBank/DDBJ databases">
        <authorList>
            <person name="Partida-Martinez L."/>
            <person name="Huntemann M."/>
            <person name="Clum A."/>
            <person name="Wang J."/>
            <person name="Palaniappan K."/>
            <person name="Ritter S."/>
            <person name="Chen I.-M."/>
            <person name="Stamatis D."/>
            <person name="Reddy T."/>
            <person name="O'Malley R."/>
            <person name="Daum C."/>
            <person name="Shapiro N."/>
            <person name="Ivanova N."/>
            <person name="Kyrpides N."/>
            <person name="Woyke T."/>
        </authorList>
    </citation>
    <scope>NUCLEOTIDE SEQUENCE [LARGE SCALE GENOMIC DNA]</scope>
    <source>
        <strain evidence="3">AT2.8</strain>
    </source>
</reference>
<dbReference type="Proteomes" id="UP000548423">
    <property type="component" value="Unassembled WGS sequence"/>
</dbReference>
<proteinExistence type="predicted"/>
<gene>
    <name evidence="2" type="ORF">F4694_003096</name>
</gene>
<sequence length="40" mass="4347">MPFHGHSSVQGSSEMGADPFSLPGGGWDLNNVERIDCYHN</sequence>
<dbReference type="SUPFAM" id="SSF53706">
    <property type="entry name" value="Formate dehydrogenase/DMSO reductase, domains 1-3"/>
    <property type="match status" value="1"/>
</dbReference>
<evidence type="ECO:0000313" key="3">
    <source>
        <dbReference type="Proteomes" id="UP000548423"/>
    </source>
</evidence>
<evidence type="ECO:0000256" key="1">
    <source>
        <dbReference type="SAM" id="MobiDB-lite"/>
    </source>
</evidence>
<name>A0A852TEW2_9BACI</name>
<dbReference type="EMBL" id="JACCBX010000006">
    <property type="protein sequence ID" value="NYE06316.1"/>
    <property type="molecule type" value="Genomic_DNA"/>
</dbReference>
<protein>
    <submittedName>
        <fullName evidence="2">Molibdopterin-dependent oxidoreductase YjgC</fullName>
    </submittedName>
</protein>
<comment type="caution">
    <text evidence="2">The sequence shown here is derived from an EMBL/GenBank/DDBJ whole genome shotgun (WGS) entry which is preliminary data.</text>
</comment>
<dbReference type="AlphaFoldDB" id="A0A852TEW2"/>
<feature type="region of interest" description="Disordered" evidence="1">
    <location>
        <begin position="1"/>
        <end position="30"/>
    </location>
</feature>